<evidence type="ECO:0000256" key="5">
    <source>
        <dbReference type="ARBA" id="ARBA00036944"/>
    </source>
</evidence>
<dbReference type="SUPFAM" id="SSF55174">
    <property type="entry name" value="Alpha-L RNA-binding motif"/>
    <property type="match status" value="1"/>
</dbReference>
<feature type="domain" description="RNA-binding S4" evidence="10">
    <location>
        <begin position="23"/>
        <end position="89"/>
    </location>
</feature>
<comment type="function">
    <text evidence="6">Responsible for synthesis of pseudouridine from uracil-2605 in 23S ribosomal RNA.</text>
</comment>
<dbReference type="GO" id="GO:0003723">
    <property type="term" value="F:RNA binding"/>
    <property type="evidence" value="ECO:0007669"/>
    <property type="project" value="UniProtKB-KW"/>
</dbReference>
<evidence type="ECO:0000256" key="4">
    <source>
        <dbReference type="ARBA" id="ARBA00023235"/>
    </source>
</evidence>
<dbReference type="CDD" id="cd02556">
    <property type="entry name" value="PseudoU_synth_RluB"/>
    <property type="match status" value="1"/>
</dbReference>
<evidence type="ECO:0000256" key="6">
    <source>
        <dbReference type="ARBA" id="ARBA00037383"/>
    </source>
</evidence>
<feature type="region of interest" description="Disordered" evidence="9">
    <location>
        <begin position="268"/>
        <end position="324"/>
    </location>
</feature>
<evidence type="ECO:0000256" key="1">
    <source>
        <dbReference type="ARBA" id="ARBA00008348"/>
    </source>
</evidence>
<dbReference type="RefSeq" id="WP_070967627.1">
    <property type="nucleotide sequence ID" value="NZ_CP017715.1"/>
</dbReference>
<accession>A0A1D9GJR8</accession>
<dbReference type="Gene3D" id="3.30.70.580">
    <property type="entry name" value="Pseudouridine synthase I, catalytic domain, N-terminal subdomain"/>
    <property type="match status" value="1"/>
</dbReference>
<reference evidence="11 12" key="1">
    <citation type="submission" date="2016-10" db="EMBL/GenBank/DDBJ databases">
        <title>Marinobacter salinus sp. nov., a moderately halophilic bacterium isolated from a tidal flat environment.</title>
        <authorList>
            <person name="Park S.-J."/>
        </authorList>
    </citation>
    <scope>NUCLEOTIDE SEQUENCE [LARGE SCALE GENOMIC DNA]</scope>
    <source>
        <strain evidence="11 12">Hb8</strain>
    </source>
</reference>
<dbReference type="STRING" id="1874317.BKP64_06675"/>
<dbReference type="InterPro" id="IPR000748">
    <property type="entry name" value="PsdUridine_synth_RsuA/RluB/E/F"/>
</dbReference>
<keyword evidence="4 8" id="KW-0413">Isomerase</keyword>
<dbReference type="AlphaFoldDB" id="A0A1D9GJR8"/>
<evidence type="ECO:0000256" key="2">
    <source>
        <dbReference type="ARBA" id="ARBA00022552"/>
    </source>
</evidence>
<protein>
    <recommendedName>
        <fullName evidence="8">Pseudouridine synthase</fullName>
        <ecNumber evidence="8">5.4.99.-</ecNumber>
    </recommendedName>
</protein>
<dbReference type="FunFam" id="3.30.70.580:FF:000009">
    <property type="entry name" value="Pseudouridine synthase"/>
    <property type="match status" value="1"/>
</dbReference>
<dbReference type="InterPro" id="IPR018496">
    <property type="entry name" value="PsdUridine_synth_RsuA/RluB_CS"/>
</dbReference>
<dbReference type="Gene3D" id="3.10.290.10">
    <property type="entry name" value="RNA-binding S4 domain"/>
    <property type="match status" value="1"/>
</dbReference>
<dbReference type="Pfam" id="PF01479">
    <property type="entry name" value="S4"/>
    <property type="match status" value="1"/>
</dbReference>
<dbReference type="KEGG" id="msq:BKP64_06675"/>
<dbReference type="Proteomes" id="UP000177445">
    <property type="component" value="Chromosome"/>
</dbReference>
<dbReference type="SUPFAM" id="SSF55120">
    <property type="entry name" value="Pseudouridine synthase"/>
    <property type="match status" value="1"/>
</dbReference>
<keyword evidence="12" id="KW-1185">Reference proteome</keyword>
<dbReference type="InterPro" id="IPR002942">
    <property type="entry name" value="S4_RNA-bd"/>
</dbReference>
<evidence type="ECO:0000256" key="8">
    <source>
        <dbReference type="RuleBase" id="RU003887"/>
    </source>
</evidence>
<dbReference type="InterPro" id="IPR042092">
    <property type="entry name" value="PsdUridine_s_RsuA/RluB/E/F_cat"/>
</dbReference>
<gene>
    <name evidence="11" type="ORF">BKP64_06675</name>
</gene>
<evidence type="ECO:0000259" key="10">
    <source>
        <dbReference type="SMART" id="SM00363"/>
    </source>
</evidence>
<evidence type="ECO:0000313" key="11">
    <source>
        <dbReference type="EMBL" id="AOY87878.1"/>
    </source>
</evidence>
<evidence type="ECO:0000256" key="3">
    <source>
        <dbReference type="ARBA" id="ARBA00022884"/>
    </source>
</evidence>
<keyword evidence="3 7" id="KW-0694">RNA-binding</keyword>
<dbReference type="GO" id="GO:0160139">
    <property type="term" value="F:23S rRNA pseudouridine(2605) synthase activity"/>
    <property type="evidence" value="ECO:0007669"/>
    <property type="project" value="UniProtKB-EC"/>
</dbReference>
<name>A0A1D9GJR8_9GAMM</name>
<evidence type="ECO:0000256" key="9">
    <source>
        <dbReference type="SAM" id="MobiDB-lite"/>
    </source>
</evidence>
<dbReference type="Pfam" id="PF00849">
    <property type="entry name" value="PseudoU_synth_2"/>
    <property type="match status" value="1"/>
</dbReference>
<feature type="compositionally biased region" description="Basic residues" evidence="9">
    <location>
        <begin position="283"/>
        <end position="297"/>
    </location>
</feature>
<dbReference type="EMBL" id="CP017715">
    <property type="protein sequence ID" value="AOY87878.1"/>
    <property type="molecule type" value="Genomic_DNA"/>
</dbReference>
<evidence type="ECO:0000256" key="7">
    <source>
        <dbReference type="PROSITE-ProRule" id="PRU00182"/>
    </source>
</evidence>
<dbReference type="GO" id="GO:0005829">
    <property type="term" value="C:cytosol"/>
    <property type="evidence" value="ECO:0007669"/>
    <property type="project" value="UniProtKB-ARBA"/>
</dbReference>
<feature type="region of interest" description="Disordered" evidence="9">
    <location>
        <begin position="1"/>
        <end position="23"/>
    </location>
</feature>
<feature type="compositionally biased region" description="Basic and acidic residues" evidence="9">
    <location>
        <begin position="269"/>
        <end position="282"/>
    </location>
</feature>
<dbReference type="PANTHER" id="PTHR47683:SF3">
    <property type="entry name" value="RIBOSOMAL LARGE SUBUNIT PSEUDOURIDINE SYNTHASE B"/>
    <property type="match status" value="1"/>
</dbReference>
<organism evidence="11 12">
    <name type="scientific">Marinobacter salinus</name>
    <dbReference type="NCBI Taxonomy" id="1874317"/>
    <lineage>
        <taxon>Bacteria</taxon>
        <taxon>Pseudomonadati</taxon>
        <taxon>Pseudomonadota</taxon>
        <taxon>Gammaproteobacteria</taxon>
        <taxon>Pseudomonadales</taxon>
        <taxon>Marinobacteraceae</taxon>
        <taxon>Marinobacter</taxon>
    </lineage>
</organism>
<dbReference type="CDD" id="cd00165">
    <property type="entry name" value="S4"/>
    <property type="match status" value="1"/>
</dbReference>
<dbReference type="FunFam" id="3.30.70.1560:FF:000001">
    <property type="entry name" value="Pseudouridine synthase"/>
    <property type="match status" value="1"/>
</dbReference>
<keyword evidence="2" id="KW-0698">rRNA processing</keyword>
<dbReference type="NCBIfam" id="NF007976">
    <property type="entry name" value="PRK10700.1"/>
    <property type="match status" value="1"/>
</dbReference>
<dbReference type="OrthoDB" id="9807213at2"/>
<dbReference type="GO" id="GO:0000455">
    <property type="term" value="P:enzyme-directed rRNA pseudouridine synthesis"/>
    <property type="evidence" value="ECO:0007669"/>
    <property type="project" value="UniProtKB-ARBA"/>
</dbReference>
<comment type="similarity">
    <text evidence="1 8">Belongs to the pseudouridine synthase RsuA family.</text>
</comment>
<dbReference type="InterPro" id="IPR006145">
    <property type="entry name" value="PsdUridine_synth_RsuA/RluA"/>
</dbReference>
<dbReference type="Gene3D" id="3.30.70.1560">
    <property type="entry name" value="Alpha-L RNA-binding motif"/>
    <property type="match status" value="1"/>
</dbReference>
<comment type="catalytic activity">
    <reaction evidence="5">
        <text>uridine(2605) in 23S rRNA = pseudouridine(2605) in 23S rRNA</text>
        <dbReference type="Rhea" id="RHEA:42520"/>
        <dbReference type="Rhea" id="RHEA-COMP:10095"/>
        <dbReference type="Rhea" id="RHEA-COMP:10096"/>
        <dbReference type="ChEBI" id="CHEBI:65314"/>
        <dbReference type="ChEBI" id="CHEBI:65315"/>
        <dbReference type="EC" id="5.4.99.22"/>
    </reaction>
</comment>
<dbReference type="NCBIfam" id="TIGR00093">
    <property type="entry name" value="pseudouridine synthase"/>
    <property type="match status" value="1"/>
</dbReference>
<dbReference type="InterPro" id="IPR020094">
    <property type="entry name" value="TruA/RsuA/RluB/E/F_N"/>
</dbReference>
<dbReference type="PROSITE" id="PS50889">
    <property type="entry name" value="S4"/>
    <property type="match status" value="1"/>
</dbReference>
<dbReference type="PANTHER" id="PTHR47683">
    <property type="entry name" value="PSEUDOURIDINE SYNTHASE FAMILY PROTEIN-RELATED"/>
    <property type="match status" value="1"/>
</dbReference>
<dbReference type="SMART" id="SM00363">
    <property type="entry name" value="S4"/>
    <property type="match status" value="1"/>
</dbReference>
<dbReference type="PROSITE" id="PS01149">
    <property type="entry name" value="PSI_RSU"/>
    <property type="match status" value="1"/>
</dbReference>
<dbReference type="InterPro" id="IPR050343">
    <property type="entry name" value="RsuA_PseudoU_synthase"/>
</dbReference>
<evidence type="ECO:0000313" key="12">
    <source>
        <dbReference type="Proteomes" id="UP000177445"/>
    </source>
</evidence>
<proteinExistence type="inferred from homology"/>
<dbReference type="InterPro" id="IPR020103">
    <property type="entry name" value="PsdUridine_synth_cat_dom_sf"/>
</dbReference>
<sequence length="324" mass="36205">MASERPRRAAKPASEKVKHDEPERIQKLLARAGIGSRREIEGWMEAGRLIVNGQPAAPGQKATVEDRFELDGKRLDVSGAAEVLRRVLIYNKPEGEVTTRKDPEGRPTVFDRLPRLKDHRWISIGRLDINTTGLVLFTTDGELANRLMHPSSQIDREYAVRIFGEVDDAMIGRLMEGVLLEDGIAKFTDLSPAGGSGINRWFHVTLLEGRNREVRRLWESQGVRVSRLKRVRYGPVFLPSRLTLGKWEELDQKAVDLLSRTVGLAAKDIPQKTPDEKAAQDRQRRKSPGRTGKKPGAKRWQVSDSGPAKTSGKGSGTRGRSARK</sequence>
<dbReference type="EC" id="5.4.99.-" evidence="8"/>
<dbReference type="InterPro" id="IPR036986">
    <property type="entry name" value="S4_RNA-bd_sf"/>
</dbReference>